<organism evidence="1 2">
    <name type="scientific">Paeniglutamicibacter antarcticus</name>
    <dbReference type="NCBI Taxonomy" id="494023"/>
    <lineage>
        <taxon>Bacteria</taxon>
        <taxon>Bacillati</taxon>
        <taxon>Actinomycetota</taxon>
        <taxon>Actinomycetes</taxon>
        <taxon>Micrococcales</taxon>
        <taxon>Micrococcaceae</taxon>
        <taxon>Paeniglutamicibacter</taxon>
    </lineage>
</organism>
<gene>
    <name evidence="1" type="ORF">GCM10025778_29560</name>
</gene>
<reference evidence="2" key="1">
    <citation type="journal article" date="2019" name="Int. J. Syst. Evol. Microbiol.">
        <title>The Global Catalogue of Microorganisms (GCM) 10K type strain sequencing project: providing services to taxonomists for standard genome sequencing and annotation.</title>
        <authorList>
            <consortium name="The Broad Institute Genomics Platform"/>
            <consortium name="The Broad Institute Genome Sequencing Center for Infectious Disease"/>
            <person name="Wu L."/>
            <person name="Ma J."/>
        </authorList>
    </citation>
    <scope>NUCLEOTIDE SEQUENCE [LARGE SCALE GENOMIC DNA]</scope>
    <source>
        <strain evidence="2">JCM 18952</strain>
    </source>
</reference>
<proteinExistence type="predicted"/>
<dbReference type="Proteomes" id="UP001501257">
    <property type="component" value="Unassembled WGS sequence"/>
</dbReference>
<sequence>MTTTIDAEKLLTYIDANGITGSAQVARGWDHMGAVIVDAVLQRRQRYKSTVEPRVRALIAAWPDAETASGFRARINGGDLGTVIRWKSTERLQQIDEILGVFESKQINTVSELRDRLASAPERDELRAALRRIKHVGPKTLDYFDILAGSFTTVAIDVRIRKLAAKAGIIDHAYPHLSAVIHEAAAKRGWRPGDLDAALWNA</sequence>
<dbReference type="InterPro" id="IPR011257">
    <property type="entry name" value="DNA_glycosylase"/>
</dbReference>
<name>A0ABP9TP99_9MICC</name>
<evidence type="ECO:0000313" key="1">
    <source>
        <dbReference type="EMBL" id="GAA5228422.1"/>
    </source>
</evidence>
<accession>A0ABP9TP99</accession>
<keyword evidence="2" id="KW-1185">Reference proteome</keyword>
<evidence type="ECO:0000313" key="2">
    <source>
        <dbReference type="Proteomes" id="UP001501257"/>
    </source>
</evidence>
<dbReference type="EMBL" id="BAABLK010000037">
    <property type="protein sequence ID" value="GAA5228422.1"/>
    <property type="molecule type" value="Genomic_DNA"/>
</dbReference>
<dbReference type="SUPFAM" id="SSF48150">
    <property type="entry name" value="DNA-glycosylase"/>
    <property type="match status" value="1"/>
</dbReference>
<comment type="caution">
    <text evidence="1">The sequence shown here is derived from an EMBL/GenBank/DDBJ whole genome shotgun (WGS) entry which is preliminary data.</text>
</comment>
<dbReference type="RefSeq" id="WP_210099470.1">
    <property type="nucleotide sequence ID" value="NZ_BAABLK010000037.1"/>
</dbReference>
<protein>
    <submittedName>
        <fullName evidence="1">Uncharacterized protein</fullName>
    </submittedName>
</protein>